<dbReference type="PANTHER" id="PTHR11014:SF147">
    <property type="entry name" value="PEPTIDASE M20 DIMERISATION DOMAIN-CONTAINING PROTEIN"/>
    <property type="match status" value="1"/>
</dbReference>
<evidence type="ECO:0000313" key="1">
    <source>
        <dbReference type="EMBL" id="MCE3215671.1"/>
    </source>
</evidence>
<dbReference type="SUPFAM" id="SSF55031">
    <property type="entry name" value="Bacterial exopeptidase dimerisation domain"/>
    <property type="match status" value="1"/>
</dbReference>
<sequence length="164" mass="18454">MIQGGTAFNIIPDSVTIAGTYRAFSNKSFYGLRTRIEKIIRAQAAVHRCSIEINVDGRKNPKLPPTINDERIYKHARWVSRMIVGEENVKLAPTFMGSEDFAVFLEKVYGSFLFLGTRNEKAGAIYPPHNPYFTIYEDFLPIGAAIHASFAYSYLLNSTNYCAS</sequence>
<comment type="caution">
    <text evidence="1">The sequence shown here is derived from an EMBL/GenBank/DDBJ whole genome shotgun (WGS) entry which is preliminary data.</text>
</comment>
<accession>A0ABS8WU30</accession>
<proteinExistence type="predicted"/>
<keyword evidence="2" id="KW-1185">Reference proteome</keyword>
<dbReference type="Proteomes" id="UP000823775">
    <property type="component" value="Unassembled WGS sequence"/>
</dbReference>
<dbReference type="SUPFAM" id="SSF53187">
    <property type="entry name" value="Zn-dependent exopeptidases"/>
    <property type="match status" value="1"/>
</dbReference>
<organism evidence="1 2">
    <name type="scientific">Datura stramonium</name>
    <name type="common">Jimsonweed</name>
    <name type="synonym">Common thornapple</name>
    <dbReference type="NCBI Taxonomy" id="4076"/>
    <lineage>
        <taxon>Eukaryota</taxon>
        <taxon>Viridiplantae</taxon>
        <taxon>Streptophyta</taxon>
        <taxon>Embryophyta</taxon>
        <taxon>Tracheophyta</taxon>
        <taxon>Spermatophyta</taxon>
        <taxon>Magnoliopsida</taxon>
        <taxon>eudicotyledons</taxon>
        <taxon>Gunneridae</taxon>
        <taxon>Pentapetalae</taxon>
        <taxon>asterids</taxon>
        <taxon>lamiids</taxon>
        <taxon>Solanales</taxon>
        <taxon>Solanaceae</taxon>
        <taxon>Solanoideae</taxon>
        <taxon>Datureae</taxon>
        <taxon>Datura</taxon>
    </lineage>
</organism>
<gene>
    <name evidence="1" type="ORF">HAX54_003169</name>
</gene>
<dbReference type="EMBL" id="JACEIK010011432">
    <property type="protein sequence ID" value="MCE3215671.1"/>
    <property type="molecule type" value="Genomic_DNA"/>
</dbReference>
<protein>
    <submittedName>
        <fullName evidence="1">Uncharacterized protein</fullName>
    </submittedName>
</protein>
<dbReference type="PANTHER" id="PTHR11014">
    <property type="entry name" value="PEPTIDASE M20 FAMILY MEMBER"/>
    <property type="match status" value="1"/>
</dbReference>
<reference evidence="1 2" key="1">
    <citation type="journal article" date="2021" name="BMC Genomics">
        <title>Datura genome reveals duplications of psychoactive alkaloid biosynthetic genes and high mutation rate following tissue culture.</title>
        <authorList>
            <person name="Rajewski A."/>
            <person name="Carter-House D."/>
            <person name="Stajich J."/>
            <person name="Litt A."/>
        </authorList>
    </citation>
    <scope>NUCLEOTIDE SEQUENCE [LARGE SCALE GENOMIC DNA]</scope>
    <source>
        <strain evidence="1">AR-01</strain>
    </source>
</reference>
<dbReference type="Gene3D" id="3.40.630.10">
    <property type="entry name" value="Zn peptidases"/>
    <property type="match status" value="1"/>
</dbReference>
<dbReference type="InterPro" id="IPR002933">
    <property type="entry name" value="Peptidase_M20"/>
</dbReference>
<name>A0ABS8WU30_DATST</name>
<dbReference type="InterPro" id="IPR036264">
    <property type="entry name" value="Bact_exopeptidase_dim_dom"/>
</dbReference>
<dbReference type="Pfam" id="PF01546">
    <property type="entry name" value="Peptidase_M20"/>
    <property type="match status" value="1"/>
</dbReference>
<evidence type="ECO:0000313" key="2">
    <source>
        <dbReference type="Proteomes" id="UP000823775"/>
    </source>
</evidence>
<dbReference type="Gene3D" id="3.30.70.360">
    <property type="match status" value="1"/>
</dbReference>
<dbReference type="InterPro" id="IPR017439">
    <property type="entry name" value="Amidohydrolase"/>
</dbReference>